<dbReference type="InterPro" id="IPR050153">
    <property type="entry name" value="Metal_Ion_Import_ABC"/>
</dbReference>
<reference evidence="6" key="1">
    <citation type="submission" date="2020-05" db="EMBL/GenBank/DDBJ databases">
        <authorList>
            <person name="Chiriac C."/>
            <person name="Salcher M."/>
            <person name="Ghai R."/>
            <person name="Kavagutti S V."/>
        </authorList>
    </citation>
    <scope>NUCLEOTIDE SEQUENCE</scope>
</reference>
<dbReference type="PROSITE" id="PS50893">
    <property type="entry name" value="ABC_TRANSPORTER_2"/>
    <property type="match status" value="1"/>
</dbReference>
<dbReference type="GO" id="GO:0005524">
    <property type="term" value="F:ATP binding"/>
    <property type="evidence" value="ECO:0007669"/>
    <property type="project" value="UniProtKB-KW"/>
</dbReference>
<proteinExistence type="inferred from homology"/>
<evidence type="ECO:0000256" key="3">
    <source>
        <dbReference type="ARBA" id="ARBA00022741"/>
    </source>
</evidence>
<dbReference type="Gene3D" id="3.40.50.300">
    <property type="entry name" value="P-loop containing nucleotide triphosphate hydrolases"/>
    <property type="match status" value="1"/>
</dbReference>
<dbReference type="Pfam" id="PF00005">
    <property type="entry name" value="ABC_tran"/>
    <property type="match status" value="1"/>
</dbReference>
<dbReference type="InterPro" id="IPR003439">
    <property type="entry name" value="ABC_transporter-like_ATP-bd"/>
</dbReference>
<dbReference type="PANTHER" id="PTHR42734">
    <property type="entry name" value="METAL TRANSPORT SYSTEM ATP-BINDING PROTEIN TM_0124-RELATED"/>
    <property type="match status" value="1"/>
</dbReference>
<dbReference type="EMBL" id="CAEZTR010000212">
    <property type="protein sequence ID" value="CAB4593996.1"/>
    <property type="molecule type" value="Genomic_DNA"/>
</dbReference>
<dbReference type="SMART" id="SM00382">
    <property type="entry name" value="AAA"/>
    <property type="match status" value="1"/>
</dbReference>
<feature type="domain" description="ABC transporter" evidence="5">
    <location>
        <begin position="5"/>
        <end position="229"/>
    </location>
</feature>
<dbReference type="AlphaFoldDB" id="A0A6J6FY38"/>
<organism evidence="6">
    <name type="scientific">freshwater metagenome</name>
    <dbReference type="NCBI Taxonomy" id="449393"/>
    <lineage>
        <taxon>unclassified sequences</taxon>
        <taxon>metagenomes</taxon>
        <taxon>ecological metagenomes</taxon>
    </lineage>
</organism>
<keyword evidence="3" id="KW-0547">Nucleotide-binding</keyword>
<evidence type="ECO:0000259" key="5">
    <source>
        <dbReference type="PROSITE" id="PS50893"/>
    </source>
</evidence>
<name>A0A6J6FY38_9ZZZZ</name>
<evidence type="ECO:0000256" key="2">
    <source>
        <dbReference type="ARBA" id="ARBA00022448"/>
    </source>
</evidence>
<dbReference type="InterPro" id="IPR027417">
    <property type="entry name" value="P-loop_NTPase"/>
</dbReference>
<gene>
    <name evidence="6" type="ORF">UFOPK1711_01988</name>
    <name evidence="7" type="ORF">UFOPK2143_01566</name>
</gene>
<dbReference type="EMBL" id="CAEZVV010000142">
    <property type="protein sequence ID" value="CAB4656273.1"/>
    <property type="molecule type" value="Genomic_DNA"/>
</dbReference>
<protein>
    <submittedName>
        <fullName evidence="6">Unannotated protein</fullName>
    </submittedName>
</protein>
<accession>A0A6J6FY38</accession>
<dbReference type="PROSITE" id="PS00211">
    <property type="entry name" value="ABC_TRANSPORTER_1"/>
    <property type="match status" value="1"/>
</dbReference>
<dbReference type="InterPro" id="IPR003593">
    <property type="entry name" value="AAA+_ATPase"/>
</dbReference>
<sequence length="249" mass="27323">MTRLIELDGISHSYGGPTVLEHVHLTIDEGSFLGVIGPSGSGKTTLLRLVLGNLRPTEGVVRRRADLRIAYVPQVETVNWNFPITVSEVVLMAAAAKWYRPRATESERKRVAELLEQLGLGGFEHRHIRELSGGQQQRVFLARALHRDPELLVLDEPTSGVDVRTRHEVVHLLTDLHRKGTSVVLSTHDINGLAAHLPLIACVNRELIAVGTPAEVLTSSVLERTYGAPMEVLEHGGMLLVTDSPMGIE</sequence>
<comment type="similarity">
    <text evidence="1">Belongs to the ABC transporter superfamily.</text>
</comment>
<keyword evidence="4" id="KW-0067">ATP-binding</keyword>
<dbReference type="SUPFAM" id="SSF52540">
    <property type="entry name" value="P-loop containing nucleoside triphosphate hydrolases"/>
    <property type="match status" value="1"/>
</dbReference>
<evidence type="ECO:0000313" key="7">
    <source>
        <dbReference type="EMBL" id="CAB4656273.1"/>
    </source>
</evidence>
<evidence type="ECO:0000256" key="1">
    <source>
        <dbReference type="ARBA" id="ARBA00005417"/>
    </source>
</evidence>
<dbReference type="InterPro" id="IPR017871">
    <property type="entry name" value="ABC_transporter-like_CS"/>
</dbReference>
<dbReference type="CDD" id="cd03235">
    <property type="entry name" value="ABC_Metallic_Cations"/>
    <property type="match status" value="1"/>
</dbReference>
<dbReference type="GO" id="GO:0016887">
    <property type="term" value="F:ATP hydrolysis activity"/>
    <property type="evidence" value="ECO:0007669"/>
    <property type="project" value="InterPro"/>
</dbReference>
<keyword evidence="2" id="KW-0813">Transport</keyword>
<dbReference type="PANTHER" id="PTHR42734:SF5">
    <property type="entry name" value="IRON TRANSPORT SYSTEM ATP-BINDING PROTEIN HI_0361-RELATED"/>
    <property type="match status" value="1"/>
</dbReference>
<evidence type="ECO:0000256" key="4">
    <source>
        <dbReference type="ARBA" id="ARBA00022840"/>
    </source>
</evidence>
<evidence type="ECO:0000313" key="6">
    <source>
        <dbReference type="EMBL" id="CAB4593996.1"/>
    </source>
</evidence>